<dbReference type="AlphaFoldDB" id="A0AAD6TWT6"/>
<protein>
    <recommendedName>
        <fullName evidence="1">Cysteine protease</fullName>
        <ecNumber evidence="1">3.4.22.-</ecNumber>
    </recommendedName>
</protein>
<keyword evidence="1" id="KW-0539">Nucleus</keyword>
<feature type="domain" description="Peptidase C54 catalytic" evidence="3">
    <location>
        <begin position="61"/>
        <end position="152"/>
    </location>
</feature>
<gene>
    <name evidence="4" type="ORF">B0H15DRAFT_952668</name>
</gene>
<evidence type="ECO:0000313" key="4">
    <source>
        <dbReference type="EMBL" id="KAJ7082286.1"/>
    </source>
</evidence>
<dbReference type="EC" id="3.4.22.-" evidence="1"/>
<evidence type="ECO:0000256" key="2">
    <source>
        <dbReference type="SAM" id="MobiDB-lite"/>
    </source>
</evidence>
<dbReference type="Proteomes" id="UP001222325">
    <property type="component" value="Unassembled WGS sequence"/>
</dbReference>
<dbReference type="InterPro" id="IPR046792">
    <property type="entry name" value="Peptidase_C54_cat"/>
</dbReference>
<comment type="similarity">
    <text evidence="1">Belongs to the peptidase C54 family.</text>
</comment>
<evidence type="ECO:0000313" key="5">
    <source>
        <dbReference type="Proteomes" id="UP001222325"/>
    </source>
</evidence>
<dbReference type="InterPro" id="IPR038765">
    <property type="entry name" value="Papain-like_cys_pep_sf"/>
</dbReference>
<dbReference type="GO" id="GO:0019786">
    <property type="term" value="F:protein-phosphatidylethanolamide deconjugating activity"/>
    <property type="evidence" value="ECO:0007669"/>
    <property type="project" value="InterPro"/>
</dbReference>
<name>A0AAD6TWT6_9AGAR</name>
<sequence>MYTLIFAMTGISPSVTGAVRPLIGIGVGSLHCFSLVPVPLSTIHHAPARSRCLLPLFLLFLPTLVDAFPVCGLDVSVATDGSLYQNEFFAALHSPAARAALHSSHGQPRSSQGHMHAKPETKAWGDHPVLLLLGIRLGRDGMNPVYHETLKTAEGEDVPTIFASPSREGDRFEVMVWKRFAPKPMAAPSRLWERVWSNLLRVLILCCCVGFLVQNLQQVMAIVKAKRGGGGAAL</sequence>
<keyword evidence="5" id="KW-1185">Reference proteome</keyword>
<organism evidence="4 5">
    <name type="scientific">Mycena belliarum</name>
    <dbReference type="NCBI Taxonomy" id="1033014"/>
    <lineage>
        <taxon>Eukaryota</taxon>
        <taxon>Fungi</taxon>
        <taxon>Dikarya</taxon>
        <taxon>Basidiomycota</taxon>
        <taxon>Agaricomycotina</taxon>
        <taxon>Agaricomycetes</taxon>
        <taxon>Agaricomycetidae</taxon>
        <taxon>Agaricales</taxon>
        <taxon>Marasmiineae</taxon>
        <taxon>Mycenaceae</taxon>
        <taxon>Mycena</taxon>
    </lineage>
</organism>
<dbReference type="GO" id="GO:0008234">
    <property type="term" value="F:cysteine-type peptidase activity"/>
    <property type="evidence" value="ECO:0007669"/>
    <property type="project" value="InterPro"/>
</dbReference>
<dbReference type="EMBL" id="JARJCN010000046">
    <property type="protein sequence ID" value="KAJ7082286.1"/>
    <property type="molecule type" value="Genomic_DNA"/>
</dbReference>
<evidence type="ECO:0000256" key="1">
    <source>
        <dbReference type="RuleBase" id="RU363115"/>
    </source>
</evidence>
<comment type="function">
    <text evidence="1">Required for selective autophagic degradation of the nucleus (nucleophagy) as well as for mitophagy which contributes to regulate mitochondrial quantity and quality by eliminating the mitochondria to a basal level to fulfill cellular energy requirements and preventing excess ROS production.</text>
</comment>
<comment type="subcellular location">
    <subcellularLocation>
        <location evidence="1">Nucleus</location>
    </subcellularLocation>
    <subcellularLocation>
        <location evidence="1">Cytoplasm</location>
    </subcellularLocation>
</comment>
<keyword evidence="1" id="KW-0378">Hydrolase</keyword>
<keyword evidence="1" id="KW-0963">Cytoplasm</keyword>
<evidence type="ECO:0000259" key="3">
    <source>
        <dbReference type="Pfam" id="PF03416"/>
    </source>
</evidence>
<dbReference type="Pfam" id="PF03416">
    <property type="entry name" value="Peptidase_C54"/>
    <property type="match status" value="1"/>
</dbReference>
<accession>A0AAD6TWT6</accession>
<dbReference type="SUPFAM" id="SSF54001">
    <property type="entry name" value="Cysteine proteinases"/>
    <property type="match status" value="1"/>
</dbReference>
<reference evidence="4" key="1">
    <citation type="submission" date="2023-03" db="EMBL/GenBank/DDBJ databases">
        <title>Massive genome expansion in bonnet fungi (Mycena s.s.) driven by repeated elements and novel gene families across ecological guilds.</title>
        <authorList>
            <consortium name="Lawrence Berkeley National Laboratory"/>
            <person name="Harder C.B."/>
            <person name="Miyauchi S."/>
            <person name="Viragh M."/>
            <person name="Kuo A."/>
            <person name="Thoen E."/>
            <person name="Andreopoulos B."/>
            <person name="Lu D."/>
            <person name="Skrede I."/>
            <person name="Drula E."/>
            <person name="Henrissat B."/>
            <person name="Morin E."/>
            <person name="Kohler A."/>
            <person name="Barry K."/>
            <person name="LaButti K."/>
            <person name="Morin E."/>
            <person name="Salamov A."/>
            <person name="Lipzen A."/>
            <person name="Mereny Z."/>
            <person name="Hegedus B."/>
            <person name="Baldrian P."/>
            <person name="Stursova M."/>
            <person name="Weitz H."/>
            <person name="Taylor A."/>
            <person name="Grigoriev I.V."/>
            <person name="Nagy L.G."/>
            <person name="Martin F."/>
            <person name="Kauserud H."/>
        </authorList>
    </citation>
    <scope>NUCLEOTIDE SEQUENCE</scope>
    <source>
        <strain evidence="4">CBHHK173m</strain>
    </source>
</reference>
<dbReference type="GO" id="GO:0006508">
    <property type="term" value="P:proteolysis"/>
    <property type="evidence" value="ECO:0007669"/>
    <property type="project" value="UniProtKB-KW"/>
</dbReference>
<comment type="caution">
    <text evidence="4">The sequence shown here is derived from an EMBL/GenBank/DDBJ whole genome shotgun (WGS) entry which is preliminary data.</text>
</comment>
<dbReference type="GO" id="GO:0005737">
    <property type="term" value="C:cytoplasm"/>
    <property type="evidence" value="ECO:0007669"/>
    <property type="project" value="UniProtKB-SubCell"/>
</dbReference>
<keyword evidence="1" id="KW-0645">Protease</keyword>
<dbReference type="GO" id="GO:0005634">
    <property type="term" value="C:nucleus"/>
    <property type="evidence" value="ECO:0007669"/>
    <property type="project" value="UniProtKB-SubCell"/>
</dbReference>
<feature type="region of interest" description="Disordered" evidence="2">
    <location>
        <begin position="101"/>
        <end position="120"/>
    </location>
</feature>
<proteinExistence type="inferred from homology"/>